<dbReference type="AlphaFoldDB" id="A0ABD0Q2M9"/>
<dbReference type="EMBL" id="JAMKFB020000012">
    <property type="protein sequence ID" value="KAL0180371.1"/>
    <property type="molecule type" value="Genomic_DNA"/>
</dbReference>
<protein>
    <submittedName>
        <fullName evidence="1">Uncharacterized protein</fullName>
    </submittedName>
</protein>
<name>A0ABD0Q2M9_CIRMR</name>
<feature type="non-terminal residue" evidence="1">
    <location>
        <position position="132"/>
    </location>
</feature>
<sequence>MASAIMQALLEMRDDQELCFRALVQAQQENRELFQSWIDQVVWVCSRSVIKKKKKPSHPTHVPLNKMGPQGDPETFIDLFEKSAKEAQVAAQQLPMQNLLVFADLKRAILQRVGLSPEEHRQRMDLGKSGPS</sequence>
<evidence type="ECO:0000313" key="2">
    <source>
        <dbReference type="Proteomes" id="UP001529510"/>
    </source>
</evidence>
<organism evidence="1 2">
    <name type="scientific">Cirrhinus mrigala</name>
    <name type="common">Mrigala</name>
    <dbReference type="NCBI Taxonomy" id="683832"/>
    <lineage>
        <taxon>Eukaryota</taxon>
        <taxon>Metazoa</taxon>
        <taxon>Chordata</taxon>
        <taxon>Craniata</taxon>
        <taxon>Vertebrata</taxon>
        <taxon>Euteleostomi</taxon>
        <taxon>Actinopterygii</taxon>
        <taxon>Neopterygii</taxon>
        <taxon>Teleostei</taxon>
        <taxon>Ostariophysi</taxon>
        <taxon>Cypriniformes</taxon>
        <taxon>Cyprinidae</taxon>
        <taxon>Labeoninae</taxon>
        <taxon>Labeonini</taxon>
        <taxon>Cirrhinus</taxon>
    </lineage>
</organism>
<keyword evidence="2" id="KW-1185">Reference proteome</keyword>
<accession>A0ABD0Q2M9</accession>
<gene>
    <name evidence="1" type="ORF">M9458_025813</name>
</gene>
<evidence type="ECO:0000313" key="1">
    <source>
        <dbReference type="EMBL" id="KAL0180371.1"/>
    </source>
</evidence>
<dbReference type="Proteomes" id="UP001529510">
    <property type="component" value="Unassembled WGS sequence"/>
</dbReference>
<comment type="caution">
    <text evidence="1">The sequence shown here is derived from an EMBL/GenBank/DDBJ whole genome shotgun (WGS) entry which is preliminary data.</text>
</comment>
<proteinExistence type="predicted"/>
<reference evidence="1 2" key="1">
    <citation type="submission" date="2024-05" db="EMBL/GenBank/DDBJ databases">
        <title>Genome sequencing and assembly of Indian major carp, Cirrhinus mrigala (Hamilton, 1822).</title>
        <authorList>
            <person name="Mohindra V."/>
            <person name="Chowdhury L.M."/>
            <person name="Lal K."/>
            <person name="Jena J.K."/>
        </authorList>
    </citation>
    <scope>NUCLEOTIDE SEQUENCE [LARGE SCALE GENOMIC DNA]</scope>
    <source>
        <strain evidence="1">CM1030</strain>
        <tissue evidence="1">Blood</tissue>
    </source>
</reference>